<evidence type="ECO:0000259" key="10">
    <source>
        <dbReference type="PROSITE" id="PS50011"/>
    </source>
</evidence>
<dbReference type="InterPro" id="IPR011009">
    <property type="entry name" value="Kinase-like_dom_sf"/>
</dbReference>
<comment type="caution">
    <text evidence="12">The sequence shown here is derived from an EMBL/GenBank/DDBJ whole genome shotgun (WGS) entry which is preliminary data.</text>
</comment>
<dbReference type="Pfam" id="PF00433">
    <property type="entry name" value="Pkinase_C"/>
    <property type="match status" value="1"/>
</dbReference>
<dbReference type="SMART" id="SM00220">
    <property type="entry name" value="S_TKc"/>
    <property type="match status" value="1"/>
</dbReference>
<dbReference type="AlphaFoldDB" id="A0AAD5LAB8"/>
<evidence type="ECO:0000259" key="11">
    <source>
        <dbReference type="PROSITE" id="PS51285"/>
    </source>
</evidence>
<dbReference type="PROSITE" id="PS00108">
    <property type="entry name" value="PROTEIN_KINASE_ST"/>
    <property type="match status" value="1"/>
</dbReference>
<dbReference type="InterPro" id="IPR017441">
    <property type="entry name" value="Protein_kinase_ATP_BS"/>
</dbReference>
<feature type="domain" description="AGC-kinase C-terminal" evidence="11">
    <location>
        <begin position="393"/>
        <end position="463"/>
    </location>
</feature>
<evidence type="ECO:0000256" key="1">
    <source>
        <dbReference type="ARBA" id="ARBA00022527"/>
    </source>
</evidence>
<dbReference type="PROSITE" id="PS50011">
    <property type="entry name" value="PROTEIN_KINASE_DOM"/>
    <property type="match status" value="1"/>
</dbReference>
<dbReference type="SMART" id="SM00133">
    <property type="entry name" value="S_TK_X"/>
    <property type="match status" value="1"/>
</dbReference>
<keyword evidence="6 7" id="KW-0067">ATP-binding</keyword>
<evidence type="ECO:0000256" key="7">
    <source>
        <dbReference type="PROSITE-ProRule" id="PRU10141"/>
    </source>
</evidence>
<sequence length="463" mass="51493">MTPTQLSPRVSEGDDGDEAQPPSRRRWGSVKTWVFAHLLASTFARVSLTRRSSLSCGTECPQQHDDEDDDTTTLPSSSCSSSSLSSTSSSKGCNDWDVSYKSLPKMGSCKQLSVPAASNQDDTNLVFDLVRVIGSGSFGTVLLSRLANRPERLFAIKMVPKCKLRRGSTDVDVQRLLTERLVLSDIDHPFITKLYCAFESERSVNFVMEYCAGGDMYFLVEKFPKNRLPEPLVVFYAASIALALNYLHQRGVLYRDLKPENVLLDSQGFVRLADFGFARRGVVAGTQPCKTFCGSADYIAPEVIAGKGYGAAADMWSFGCVLFELLTGFPPFYSPKDRTKLFYKIENSEPTFPSHFSCEARDLLTKLLAKNPLERLGGGPDGMQDLFSHPFFESVDWYQLSTKQVVPPHSPRLSGPMDTSNFEQQFTTQHVTGSVVFKESSPEDGDEKLFEGFDWCTNANEFQ</sequence>
<dbReference type="Gene3D" id="1.10.510.10">
    <property type="entry name" value="Transferase(Phosphotransferase) domain 1"/>
    <property type="match status" value="1"/>
</dbReference>
<accession>A0AAD5LAB8</accession>
<evidence type="ECO:0000256" key="4">
    <source>
        <dbReference type="ARBA" id="ARBA00022741"/>
    </source>
</evidence>
<keyword evidence="2" id="KW-0597">Phosphoprotein</keyword>
<evidence type="ECO:0000256" key="6">
    <source>
        <dbReference type="ARBA" id="ARBA00022840"/>
    </source>
</evidence>
<feature type="compositionally biased region" description="Low complexity" evidence="9">
    <location>
        <begin position="72"/>
        <end position="90"/>
    </location>
</feature>
<feature type="domain" description="Protein kinase" evidence="10">
    <location>
        <begin position="127"/>
        <end position="392"/>
    </location>
</feature>
<keyword evidence="1 8" id="KW-0723">Serine/threonine-protein kinase</keyword>
<feature type="region of interest" description="Disordered" evidence="9">
    <location>
        <begin position="1"/>
        <end position="25"/>
    </location>
</feature>
<gene>
    <name evidence="12" type="ORF">P43SY_008259</name>
</gene>
<dbReference type="InterPro" id="IPR000961">
    <property type="entry name" value="AGC-kinase_C"/>
</dbReference>
<reference evidence="12" key="1">
    <citation type="submission" date="2021-12" db="EMBL/GenBank/DDBJ databases">
        <title>Prjna785345.</title>
        <authorList>
            <person name="Rujirawat T."/>
            <person name="Krajaejun T."/>
        </authorList>
    </citation>
    <scope>NUCLEOTIDE SEQUENCE</scope>
    <source>
        <strain evidence="12">Pi057C3</strain>
    </source>
</reference>
<dbReference type="FunFam" id="1.10.510.10:FF:000048">
    <property type="entry name" value="Protein kinase C"/>
    <property type="match status" value="1"/>
</dbReference>
<dbReference type="Proteomes" id="UP001209570">
    <property type="component" value="Unassembled WGS sequence"/>
</dbReference>
<evidence type="ECO:0000256" key="3">
    <source>
        <dbReference type="ARBA" id="ARBA00022679"/>
    </source>
</evidence>
<keyword evidence="5" id="KW-0418">Kinase</keyword>
<proteinExistence type="inferred from homology"/>
<evidence type="ECO:0000313" key="13">
    <source>
        <dbReference type="Proteomes" id="UP001209570"/>
    </source>
</evidence>
<dbReference type="InterPro" id="IPR000719">
    <property type="entry name" value="Prot_kinase_dom"/>
</dbReference>
<dbReference type="GO" id="GO:0004674">
    <property type="term" value="F:protein serine/threonine kinase activity"/>
    <property type="evidence" value="ECO:0007669"/>
    <property type="project" value="UniProtKB-KW"/>
</dbReference>
<dbReference type="InterPro" id="IPR017892">
    <property type="entry name" value="Pkinase_C"/>
</dbReference>
<evidence type="ECO:0000256" key="5">
    <source>
        <dbReference type="ARBA" id="ARBA00022777"/>
    </source>
</evidence>
<protein>
    <recommendedName>
        <fullName evidence="14">AGC protein kinase</fullName>
    </recommendedName>
</protein>
<dbReference type="EMBL" id="JAKCXM010000512">
    <property type="protein sequence ID" value="KAJ0393260.1"/>
    <property type="molecule type" value="Genomic_DNA"/>
</dbReference>
<organism evidence="12 13">
    <name type="scientific">Pythium insidiosum</name>
    <name type="common">Pythiosis disease agent</name>
    <dbReference type="NCBI Taxonomy" id="114742"/>
    <lineage>
        <taxon>Eukaryota</taxon>
        <taxon>Sar</taxon>
        <taxon>Stramenopiles</taxon>
        <taxon>Oomycota</taxon>
        <taxon>Peronosporomycetes</taxon>
        <taxon>Pythiales</taxon>
        <taxon>Pythiaceae</taxon>
        <taxon>Pythium</taxon>
    </lineage>
</organism>
<dbReference type="Gene3D" id="3.30.200.20">
    <property type="entry name" value="Phosphorylase Kinase, domain 1"/>
    <property type="match status" value="1"/>
</dbReference>
<name>A0AAD5LAB8_PYTIN</name>
<dbReference type="PROSITE" id="PS51285">
    <property type="entry name" value="AGC_KINASE_CTER"/>
    <property type="match status" value="1"/>
</dbReference>
<dbReference type="PROSITE" id="PS00107">
    <property type="entry name" value="PROTEIN_KINASE_ATP"/>
    <property type="match status" value="1"/>
</dbReference>
<evidence type="ECO:0000256" key="2">
    <source>
        <dbReference type="ARBA" id="ARBA00022553"/>
    </source>
</evidence>
<feature type="binding site" evidence="7">
    <location>
        <position position="157"/>
    </location>
    <ligand>
        <name>ATP</name>
        <dbReference type="ChEBI" id="CHEBI:30616"/>
    </ligand>
</feature>
<evidence type="ECO:0000256" key="8">
    <source>
        <dbReference type="RuleBase" id="RU000304"/>
    </source>
</evidence>
<dbReference type="Pfam" id="PF00069">
    <property type="entry name" value="Pkinase"/>
    <property type="match status" value="1"/>
</dbReference>
<dbReference type="GO" id="GO:0005524">
    <property type="term" value="F:ATP binding"/>
    <property type="evidence" value="ECO:0007669"/>
    <property type="project" value="UniProtKB-UniRule"/>
</dbReference>
<dbReference type="InterPro" id="IPR008271">
    <property type="entry name" value="Ser/Thr_kinase_AS"/>
</dbReference>
<keyword evidence="4 7" id="KW-0547">Nucleotide-binding</keyword>
<keyword evidence="13" id="KW-1185">Reference proteome</keyword>
<feature type="region of interest" description="Disordered" evidence="9">
    <location>
        <begin position="56"/>
        <end position="92"/>
    </location>
</feature>
<evidence type="ECO:0000313" key="12">
    <source>
        <dbReference type="EMBL" id="KAJ0393260.1"/>
    </source>
</evidence>
<dbReference type="PANTHER" id="PTHR24351">
    <property type="entry name" value="RIBOSOMAL PROTEIN S6 KINASE"/>
    <property type="match status" value="1"/>
</dbReference>
<evidence type="ECO:0008006" key="14">
    <source>
        <dbReference type="Google" id="ProtNLM"/>
    </source>
</evidence>
<dbReference type="SUPFAM" id="SSF56112">
    <property type="entry name" value="Protein kinase-like (PK-like)"/>
    <property type="match status" value="1"/>
</dbReference>
<comment type="similarity">
    <text evidence="8">Belongs to the protein kinase superfamily.</text>
</comment>
<keyword evidence="3" id="KW-0808">Transferase</keyword>
<evidence type="ECO:0000256" key="9">
    <source>
        <dbReference type="SAM" id="MobiDB-lite"/>
    </source>
</evidence>